<keyword evidence="2" id="KW-0812">Transmembrane</keyword>
<evidence type="ECO:0000256" key="2">
    <source>
        <dbReference type="SAM" id="Phobius"/>
    </source>
</evidence>
<comment type="caution">
    <text evidence="3">The sequence shown here is derived from an EMBL/GenBank/DDBJ whole genome shotgun (WGS) entry which is preliminary data.</text>
</comment>
<dbReference type="Proteomes" id="UP000316304">
    <property type="component" value="Unassembled WGS sequence"/>
</dbReference>
<sequence length="667" mass="71622">MVEITGGDPVEDGGQDALPRAPEQVALGADSVDSETITRDAISAAEIDADHSVEELASYSQPFQGSDSLESAEVVDTAMPISPDDWQSDRTRKSRQLGMIVAVSIATLLIAVIVFAWFVRTWSRSGEVAAVPATEVPATEEGAEVEEPIAPDATEIEQSEPNREASAPTSPEVGPAEAKGTGTEAKGTEPVQGSGSATAKGTGPAKEGGTSDDHVKPPATMGEVAATVPAANSASVIPADLLPIDPLGPMPPVVNPDRDAVPPDAEEGMSKLDEIPPELRKFTVLLDLGREANETKPTIATPPSLNIAKIENAAEESLDPMMIATPPPAIDMDRALALEFALNSKGYPLGDLVLLFSQLTGVPVQIDWMTFDLAQKSIGQSVPTPRGFLSAGEQLEKVAESVGATLRVDKSFVLLTIDDATFAVIAEAITGVEDFAEQRSSAIAVLGAFLESEAEPNAATVRIGASLGEQQLAVLAFESLRRMRNIQGKVEDEFLRRWAHPVDSPAGPWTVLAAGDSGPALDAPVTIAELLRRVARRNQATCLVNWFDASRRRLSPEQIMMPYVQDDAGTMLSNTLRPFEMQVRRVDEHHWWVGTEATYDRLMVVVWSEPLGDQRGAFMKQITELMSGQSKDVFRIAYDQVSDRVMMLLPRYIVRQLPKIQQGIAAR</sequence>
<gene>
    <name evidence="3" type="ORF">Pla52o_26980</name>
</gene>
<dbReference type="AlphaFoldDB" id="A0A5C6CE43"/>
<protein>
    <submittedName>
        <fullName evidence="3">Uncharacterized protein</fullName>
    </submittedName>
</protein>
<evidence type="ECO:0000313" key="4">
    <source>
        <dbReference type="Proteomes" id="UP000316304"/>
    </source>
</evidence>
<organism evidence="3 4">
    <name type="scientific">Novipirellula galeiformis</name>
    <dbReference type="NCBI Taxonomy" id="2528004"/>
    <lineage>
        <taxon>Bacteria</taxon>
        <taxon>Pseudomonadati</taxon>
        <taxon>Planctomycetota</taxon>
        <taxon>Planctomycetia</taxon>
        <taxon>Pirellulales</taxon>
        <taxon>Pirellulaceae</taxon>
        <taxon>Novipirellula</taxon>
    </lineage>
</organism>
<accession>A0A5C6CE43</accession>
<keyword evidence="2" id="KW-1133">Transmembrane helix</keyword>
<feature type="compositionally biased region" description="Acidic residues" evidence="1">
    <location>
        <begin position="141"/>
        <end position="158"/>
    </location>
</feature>
<name>A0A5C6CE43_9BACT</name>
<keyword evidence="4" id="KW-1185">Reference proteome</keyword>
<feature type="region of interest" description="Disordered" evidence="1">
    <location>
        <begin position="1"/>
        <end position="22"/>
    </location>
</feature>
<evidence type="ECO:0000313" key="3">
    <source>
        <dbReference type="EMBL" id="TWU23163.1"/>
    </source>
</evidence>
<feature type="transmembrane region" description="Helical" evidence="2">
    <location>
        <begin position="97"/>
        <end position="119"/>
    </location>
</feature>
<keyword evidence="2" id="KW-0472">Membrane</keyword>
<proteinExistence type="predicted"/>
<evidence type="ECO:0000256" key="1">
    <source>
        <dbReference type="SAM" id="MobiDB-lite"/>
    </source>
</evidence>
<feature type="region of interest" description="Disordered" evidence="1">
    <location>
        <begin position="133"/>
        <end position="219"/>
    </location>
</feature>
<reference evidence="3 4" key="1">
    <citation type="submission" date="2019-02" db="EMBL/GenBank/DDBJ databases">
        <title>Deep-cultivation of Planctomycetes and their phenomic and genomic characterization uncovers novel biology.</title>
        <authorList>
            <person name="Wiegand S."/>
            <person name="Jogler M."/>
            <person name="Boedeker C."/>
            <person name="Pinto D."/>
            <person name="Vollmers J."/>
            <person name="Rivas-Marin E."/>
            <person name="Kohn T."/>
            <person name="Peeters S.H."/>
            <person name="Heuer A."/>
            <person name="Rast P."/>
            <person name="Oberbeckmann S."/>
            <person name="Bunk B."/>
            <person name="Jeske O."/>
            <person name="Meyerdierks A."/>
            <person name="Storesund J.E."/>
            <person name="Kallscheuer N."/>
            <person name="Luecker S."/>
            <person name="Lage O.M."/>
            <person name="Pohl T."/>
            <person name="Merkel B.J."/>
            <person name="Hornburger P."/>
            <person name="Mueller R.-W."/>
            <person name="Bruemmer F."/>
            <person name="Labrenz M."/>
            <person name="Spormann A.M."/>
            <person name="Op Den Camp H."/>
            <person name="Overmann J."/>
            <person name="Amann R."/>
            <person name="Jetten M.S.M."/>
            <person name="Mascher T."/>
            <person name="Medema M.H."/>
            <person name="Devos D.P."/>
            <person name="Kaster A.-K."/>
            <person name="Ovreas L."/>
            <person name="Rohde M."/>
            <person name="Galperin M.Y."/>
            <person name="Jogler C."/>
        </authorList>
    </citation>
    <scope>NUCLEOTIDE SEQUENCE [LARGE SCALE GENOMIC DNA]</scope>
    <source>
        <strain evidence="3 4">Pla52o</strain>
    </source>
</reference>
<dbReference type="EMBL" id="SJPT01000004">
    <property type="protein sequence ID" value="TWU23163.1"/>
    <property type="molecule type" value="Genomic_DNA"/>
</dbReference>